<dbReference type="Gene3D" id="2.60.40.10">
    <property type="entry name" value="Immunoglobulins"/>
    <property type="match status" value="1"/>
</dbReference>
<keyword evidence="5" id="KW-1185">Reference proteome</keyword>
<feature type="domain" description="DUF11" evidence="2">
    <location>
        <begin position="589"/>
        <end position="695"/>
    </location>
</feature>
<dbReference type="NCBIfam" id="TIGR04183">
    <property type="entry name" value="Por_Secre_tail"/>
    <property type="match status" value="1"/>
</dbReference>
<dbReference type="Pfam" id="PF19408">
    <property type="entry name" value="PKD_6"/>
    <property type="match status" value="1"/>
</dbReference>
<protein>
    <submittedName>
        <fullName evidence="4">Uncharacterized protein</fullName>
    </submittedName>
</protein>
<feature type="compositionally biased region" description="Polar residues" evidence="1">
    <location>
        <begin position="2365"/>
        <end position="2381"/>
    </location>
</feature>
<evidence type="ECO:0000256" key="1">
    <source>
        <dbReference type="SAM" id="MobiDB-lite"/>
    </source>
</evidence>
<evidence type="ECO:0000313" key="5">
    <source>
        <dbReference type="Proteomes" id="UP000223913"/>
    </source>
</evidence>
<dbReference type="PROSITE" id="PS00018">
    <property type="entry name" value="EF_HAND_1"/>
    <property type="match status" value="1"/>
</dbReference>
<dbReference type="GO" id="GO:0000272">
    <property type="term" value="P:polysaccharide catabolic process"/>
    <property type="evidence" value="ECO:0007669"/>
    <property type="project" value="InterPro"/>
</dbReference>
<dbReference type="RefSeq" id="WP_099153149.1">
    <property type="nucleotide sequence ID" value="NZ_PDUD01000031.1"/>
</dbReference>
<evidence type="ECO:0000259" key="2">
    <source>
        <dbReference type="Pfam" id="PF01345"/>
    </source>
</evidence>
<dbReference type="Pfam" id="PF01345">
    <property type="entry name" value="DUF11"/>
    <property type="match status" value="1"/>
</dbReference>
<dbReference type="InterPro" id="IPR036439">
    <property type="entry name" value="Dockerin_dom_sf"/>
</dbReference>
<sequence>MEYFYLFSTIRTILNQFPGRLCRAVLLVSCGLIFTGSGTLWAEGTKQLAPNPDEIVMLLVDNDVYGNFAAYDGPENSRLYFRINDPGEVVYLGLSRNFRANGQPESTGAYNFRIRRRSDGAVVHGPFTIHAFNENVSNWEDATLGPAAITGQGYETTDSRYFFDPQEAGDYFIEFEDATHIGFWDITVAGDGAAKTGRIFSMNWAFRTPADQNEAPECVWDREFNGILYSYTSDGFVTRIDFSDSGFQGLSFNVAFNRTGPGTSGDPQLDRMSVEGQNLTENSAEHLIFLNEPDPTQFPDGECGAAAVAESFLCTDYGGYCLEATVSRPGQVEVVLDFNQNGVYDNGLDVRLLEIFEDPGSSTKCINWDGLKGDGTRPANGETVNLLVQYTQGVQHWALFDGEFLKNGFCVEPVRPICDNGQSNLLYWDDRNITDDPGTGAVKDGRLGCDCTTESCRTWNYFDPNTEDCRFINDNITLGYGDKSTLNTWWFARNVFTTYVDIPFPAGVTIEGETEICENAETTLEAITSSSDIITITWEGPAGIISEGGAENTQITVSEPGMYTVTVAESTGCTTSASHELAVIVCPVDVELDKLVDVLNPEIGQVINYEIALTNHGPGVATGIRVEDLIPDGLTEITAISDGGMLQSDVIVWTGLALAEGQTIVLSYRARVTLGLSYTNLAEITSMDQEDIDSTPGNGVDTNNNGEVADDPGDEDDGDGVVLVPQPCSMGASIDKVVCDDNGTPVDPSDDTFTFEVTINAANASTGWIANDPGLSTGVYGQATKFGPYRIADGIVSFQVQDQFFGGVCSIPISVNPPATCSDQCLIETEVSQLLCNDNGTPSDPNDDTYTFDLTVTGFNTGESWSAGTVSAAYGQTVSFGPFAISDGPTYLTITDIGDGACKVEVVVQEPLTCSGLCEVEAAISNIICDDNGTPSHPEDDVFYFDILVEGANVGAEGWTCNFDLEGSYGEVLRAGPFPISGGDLELEIRDKEDAACTVVSTVNAPASCSDECLVEAVMSNLRCEDNGTLSDPDDDIFFFDLMVTGLNTGDSWSSNIGISGSYGTLTSFGPYLISDGAIKLVISDESDPECTFTLEITPPNTCSNVCAIEAAIEAIYCDDNGTASNPTDDVYFADILVTGANTSEQGFTIGEISGQYNVLTTVGPFPIADGDVSLEITDAGNSDCLASITLTAPETTCSEACELFVEVLNIQCDDNGTPSLSDDDTFTFDVIVNGFNYSGNWQSAEGVIGNYGEVTTLGPFPVAGGTVNTVISDLEDAACTVPVSVEAPPPCSDACEIISTGLRDLLCDDNGTPTDPSDDTYSFVLVVTGYNVSGEGWSSNLGVSGEYNTPVSFGPYPIREGGQNIVITDKTDPECQTVFNVPAPPTCSEQCAIEATILEVICLDNGTPSHADDDLFQVRVIVSPINNPGTGWIGSGGVRGVYGEEVTFGPYPIRDGNRRLVFNSLDFVDCRFELPVEAPEPCSDQCLIEEVEIISVDCDDNNTPGNSLDDLYTYTVVVNGLNLGESWTASDGTTGAYGVPVTSVPHPAAEGAFTVTLTDDLSADCAYEISVSPPPITIECPEDAFRATVPRNALVLEGRLEETDARFAKVDDLCWMPNEYFESGDHYYDRFSLRYNSEAEEPEIFTFYLFSDIPGNADLTLGLDGAGGLFLGPYYPDDPCCFLQSSDVRATATELPDLLENPLLDPSGLFSKPYSAVAKFSVLMAPNEVYTLLTTTFLQDTEGDYAWLIVSRPEAELEVVNGDIAIENRQQLEVGMELTFFDRDFVLDNPESTDALGYPQLSDYCGVDSITFDDRITDLGECSDIIVHRKFKVYGYGNPAPLDSCEQDLTLRRPDLDDIILPPEAILYACGAVYDTLSNGNPAPSAAGFPMVLTQSGYAELSESFNYNLTIAYKDNVVNIPGDFTKTFNRDWTITDVCNDTLLRYSQLIKIGGFTDPIVECPVSNHYCPILEGNIMLFPLDPFACTATVEAPLPDIINTCGEQNWMVRTEVLQVVGDETLVLATFEPGEERVITDLPPADYLFRYTVFDNEDHSVERLCVFRVADTQEPAAICRTDLDVTISEDGPQRIFVDEINQGSYDNCEVAKIEVRRVFHRDPATCALLDTPAYSAWGEFVEFSCCDIDQKVTVEMRVTDIYGIENMCWLDVPVTGSQPVVSGLGTRNLTCSDLPDDFDAADTLHLQAVFGLPQVDANCPGIIRELSPLLQLTECGVGSIQRRFQISRLNGLLLEDIYTQTINIEAYLEYEIGFPADAVTDCLDLSDTLILRKTACDSLEVTFEDERLDPVADECYRVARTYHVISHCEWDGISDPVLISRDEDCNGTEGEERTWVLRRPDRAYIDSDTNENNTVPAAGTKGQSCDGETNEAGLWKTAESTGYWVYTQVISVYDEQPPVITFEAPDPFCTVDARCEAEVIYPFTADDACVIETFDELNIGLDIDADGTLDQDLTDAGILFGDYPHFEIIGDFPIGSHQFVVTAIDVCGNATTANLPFTVIDCFVATPVCTEGLTVDLALLGAGVDIDGDGTADIAGVTVNAADLITYDPTECTNPLRISLNHPGELPDINRTSIGYTCDDRYTDSLEVYIWDSAFNPYRLQPDSLTQGGPNYKYCTLQIRIEDPEEVCPDCDGSPVVGGTVTTEGGDTPPMVEMEIENVGMVQTPITKDGGFQLSDLASGGGYVITPHWDQGVRNGVSTLDLMLARAHILGLRTLDSPYKLIAADVNNSGNISALDLIEFRRVLLGEADRFTNNTSWRFVDRKYTFPDALNPWSEPFPESVVIDELVTCINGLDFAAIKIGDLDGSARFESEAFAGNRGFGAGLTLEASDPLLESGTSTIWTVELPDPGSLLGFQFTLSFDPELVEIEQFIPGLLTEDQTGMRFSREGVMTFSWDRDPKLDLSGTERTKAFSLKLRANTTLHPSEVFRISSRVTPAEAYRTLEGATTVNLQFEGNDPDTPSLKLYQNRPNPFGDYTIIAFDLPTSGPAEVQLMDVSGRSVWQYKGDFAAGYNELKVSARELPGSGMYYYLLRTPSGSLTRKLIVL</sequence>
<dbReference type="OrthoDB" id="9805017at2"/>
<organism evidence="4 5">
    <name type="scientific">Flavilitoribacter nigricans (strain ATCC 23147 / DSM 23189 / NBRC 102662 / NCIMB 1420 / SS-2)</name>
    <name type="common">Lewinella nigricans</name>
    <dbReference type="NCBI Taxonomy" id="1122177"/>
    <lineage>
        <taxon>Bacteria</taxon>
        <taxon>Pseudomonadati</taxon>
        <taxon>Bacteroidota</taxon>
        <taxon>Saprospiria</taxon>
        <taxon>Saprospirales</taxon>
        <taxon>Lewinellaceae</taxon>
        <taxon>Flavilitoribacter</taxon>
    </lineage>
</organism>
<dbReference type="Proteomes" id="UP000223913">
    <property type="component" value="Unassembled WGS sequence"/>
</dbReference>
<dbReference type="NCBIfam" id="TIGR01451">
    <property type="entry name" value="B_ant_repeat"/>
    <property type="match status" value="1"/>
</dbReference>
<dbReference type="EMBL" id="PDUD01000031">
    <property type="protein sequence ID" value="PHN03566.1"/>
    <property type="molecule type" value="Genomic_DNA"/>
</dbReference>
<gene>
    <name evidence="4" type="ORF">CRP01_26575</name>
</gene>
<name>A0A2D0N5A6_FLAN2</name>
<feature type="region of interest" description="Disordered" evidence="1">
    <location>
        <begin position="693"/>
        <end position="715"/>
    </location>
</feature>
<feature type="compositionally biased region" description="Polar residues" evidence="1">
    <location>
        <begin position="695"/>
        <end position="705"/>
    </location>
</feature>
<evidence type="ECO:0000259" key="3">
    <source>
        <dbReference type="Pfam" id="PF19408"/>
    </source>
</evidence>
<dbReference type="InterPro" id="IPR045829">
    <property type="entry name" value="PKD_6"/>
</dbReference>
<proteinExistence type="predicted"/>
<feature type="region of interest" description="Disordered" evidence="1">
    <location>
        <begin position="2362"/>
        <end position="2381"/>
    </location>
</feature>
<dbReference type="Gene3D" id="1.10.1330.10">
    <property type="entry name" value="Dockerin domain"/>
    <property type="match status" value="1"/>
</dbReference>
<dbReference type="InterPro" id="IPR018247">
    <property type="entry name" value="EF_Hand_1_Ca_BS"/>
</dbReference>
<accession>A0A2D0N5A6</accession>
<reference evidence="4 5" key="1">
    <citation type="submission" date="2017-10" db="EMBL/GenBank/DDBJ databases">
        <title>The draft genome sequence of Lewinella nigricans NBRC 102662.</title>
        <authorList>
            <person name="Wang K."/>
        </authorList>
    </citation>
    <scope>NUCLEOTIDE SEQUENCE [LARGE SCALE GENOMIC DNA]</scope>
    <source>
        <strain evidence="4 5">NBRC 102662</strain>
    </source>
</reference>
<feature type="domain" description="PKD-like" evidence="3">
    <location>
        <begin position="508"/>
        <end position="583"/>
    </location>
</feature>
<dbReference type="InterPro" id="IPR013783">
    <property type="entry name" value="Ig-like_fold"/>
</dbReference>
<dbReference type="InterPro" id="IPR026444">
    <property type="entry name" value="Secre_tail"/>
</dbReference>
<comment type="caution">
    <text evidence="4">The sequence shown here is derived from an EMBL/GenBank/DDBJ whole genome shotgun (WGS) entry which is preliminary data.</text>
</comment>
<evidence type="ECO:0000313" key="4">
    <source>
        <dbReference type="EMBL" id="PHN03566.1"/>
    </source>
</evidence>
<dbReference type="InterPro" id="IPR001434">
    <property type="entry name" value="OmcB-like_DUF11"/>
</dbReference>
<dbReference type="InterPro" id="IPR047589">
    <property type="entry name" value="DUF11_rpt"/>
</dbReference>
<dbReference type="CDD" id="cd14252">
    <property type="entry name" value="Dockerin_like"/>
    <property type="match status" value="1"/>
</dbReference>